<comment type="caution">
    <text evidence="7">The sequence shown here is derived from an EMBL/GenBank/DDBJ whole genome shotgun (WGS) entry which is preliminary data.</text>
</comment>
<feature type="domain" description="Glycoside hydrolase family 5 C-terminal" evidence="6">
    <location>
        <begin position="627"/>
        <end position="715"/>
    </location>
</feature>
<dbReference type="GO" id="GO:1904462">
    <property type="term" value="P:ergosteryl 3-beta-D-glucoside catabolic process"/>
    <property type="evidence" value="ECO:0007669"/>
    <property type="project" value="TreeGrafter"/>
</dbReference>
<keyword evidence="4" id="KW-0472">Membrane</keyword>
<evidence type="ECO:0000313" key="7">
    <source>
        <dbReference type="EMBL" id="KOS14933.1"/>
    </source>
</evidence>
<name>A0A0M9VPX9_9BASI</name>
<dbReference type="STRING" id="77020.A0A0M9VPX9"/>
<comment type="similarity">
    <text evidence="1">Belongs to the glycosyl hydrolase 5 (cellulase A) family.</text>
</comment>
<dbReference type="Pfam" id="PF00150">
    <property type="entry name" value="Cellulase"/>
    <property type="match status" value="1"/>
</dbReference>
<dbReference type="GO" id="GO:0050295">
    <property type="term" value="F:steryl-beta-glucosidase activity"/>
    <property type="evidence" value="ECO:0007669"/>
    <property type="project" value="TreeGrafter"/>
</dbReference>
<dbReference type="GO" id="GO:0000272">
    <property type="term" value="P:polysaccharide catabolic process"/>
    <property type="evidence" value="ECO:0007669"/>
    <property type="project" value="InterPro"/>
</dbReference>
<keyword evidence="2 7" id="KW-0378">Hydrolase</keyword>
<dbReference type="PANTHER" id="PTHR31308:SF5">
    <property type="entry name" value="ERGOSTERYL-BETA-GLUCOSIDASE"/>
    <property type="match status" value="1"/>
</dbReference>
<dbReference type="Gene3D" id="3.20.20.80">
    <property type="entry name" value="Glycosidases"/>
    <property type="match status" value="2"/>
</dbReference>
<keyword evidence="4" id="KW-1133">Transmembrane helix</keyword>
<feature type="transmembrane region" description="Helical" evidence="4">
    <location>
        <begin position="730"/>
        <end position="746"/>
    </location>
</feature>
<dbReference type="InterPro" id="IPR017853">
    <property type="entry name" value="GH"/>
</dbReference>
<dbReference type="AlphaFoldDB" id="A0A0M9VPX9"/>
<dbReference type="InterPro" id="IPR041036">
    <property type="entry name" value="GH5_C"/>
</dbReference>
<accession>A0A0M9VPX9</accession>
<evidence type="ECO:0000256" key="4">
    <source>
        <dbReference type="SAM" id="Phobius"/>
    </source>
</evidence>
<evidence type="ECO:0000256" key="2">
    <source>
        <dbReference type="ARBA" id="ARBA00022801"/>
    </source>
</evidence>
<dbReference type="OrthoDB" id="9971853at2759"/>
<dbReference type="GeneID" id="28727579"/>
<dbReference type="PANTHER" id="PTHR31308">
    <property type="match status" value="1"/>
</dbReference>
<evidence type="ECO:0000256" key="3">
    <source>
        <dbReference type="ARBA" id="ARBA00023295"/>
    </source>
</evidence>
<keyword evidence="4" id="KW-0812">Transmembrane</keyword>
<dbReference type="InterPro" id="IPR001547">
    <property type="entry name" value="Glyco_hydro_5"/>
</dbReference>
<evidence type="ECO:0000256" key="1">
    <source>
        <dbReference type="ARBA" id="ARBA00005641"/>
    </source>
</evidence>
<dbReference type="InterPro" id="IPR013780">
    <property type="entry name" value="Glyco_hydro_b"/>
</dbReference>
<gene>
    <name evidence="7" type="ORF">Malapachy_1197</name>
</gene>
<dbReference type="VEuPathDB" id="FungiDB:Malapachy_1197"/>
<feature type="domain" description="Glycoside hydrolase family 5" evidence="5">
    <location>
        <begin position="77"/>
        <end position="138"/>
    </location>
</feature>
<dbReference type="Gene3D" id="2.60.40.1180">
    <property type="entry name" value="Golgi alpha-mannosidase II"/>
    <property type="match status" value="1"/>
</dbReference>
<dbReference type="InterPro" id="IPR052066">
    <property type="entry name" value="Glycosphingolipid_Hydrolases"/>
</dbReference>
<protein>
    <submittedName>
        <fullName evidence="7">Glycoside hydrolase family 5 protein</fullName>
    </submittedName>
</protein>
<evidence type="ECO:0000313" key="8">
    <source>
        <dbReference type="Proteomes" id="UP000037751"/>
    </source>
</evidence>
<organism evidence="7 8">
    <name type="scientific">Malassezia pachydermatis</name>
    <dbReference type="NCBI Taxonomy" id="77020"/>
    <lineage>
        <taxon>Eukaryota</taxon>
        <taxon>Fungi</taxon>
        <taxon>Dikarya</taxon>
        <taxon>Basidiomycota</taxon>
        <taxon>Ustilaginomycotina</taxon>
        <taxon>Malasseziomycetes</taxon>
        <taxon>Malasseziales</taxon>
        <taxon>Malasseziaceae</taxon>
        <taxon>Malassezia</taxon>
    </lineage>
</organism>
<dbReference type="Pfam" id="PF18564">
    <property type="entry name" value="Glyco_hydro_5_C"/>
    <property type="match status" value="1"/>
</dbReference>
<evidence type="ECO:0000259" key="6">
    <source>
        <dbReference type="Pfam" id="PF18564"/>
    </source>
</evidence>
<reference evidence="7 8" key="1">
    <citation type="submission" date="2015-07" db="EMBL/GenBank/DDBJ databases">
        <title>Draft Genome Sequence of Malassezia furfur CBS1878 and Malassezia pachydermatis CBS1879.</title>
        <authorList>
            <person name="Triana S."/>
            <person name="Ohm R."/>
            <person name="Gonzalez A."/>
            <person name="DeCock H."/>
            <person name="Restrepo S."/>
            <person name="Celis A."/>
        </authorList>
    </citation>
    <scope>NUCLEOTIDE SEQUENCE [LARGE SCALE GENOMIC DNA]</scope>
    <source>
        <strain evidence="7 8">CBS 1879</strain>
    </source>
</reference>
<dbReference type="RefSeq" id="XP_017992565.1">
    <property type="nucleotide sequence ID" value="XM_018135704.1"/>
</dbReference>
<dbReference type="Proteomes" id="UP000037751">
    <property type="component" value="Unassembled WGS sequence"/>
</dbReference>
<keyword evidence="8" id="KW-1185">Reference proteome</keyword>
<dbReference type="EMBL" id="LGAV01000003">
    <property type="protein sequence ID" value="KOS14933.1"/>
    <property type="molecule type" value="Genomic_DNA"/>
</dbReference>
<proteinExistence type="inferred from homology"/>
<dbReference type="SUPFAM" id="SSF51445">
    <property type="entry name" value="(Trans)glycosidases"/>
    <property type="match status" value="1"/>
</dbReference>
<evidence type="ECO:0000259" key="5">
    <source>
        <dbReference type="Pfam" id="PF00150"/>
    </source>
</evidence>
<sequence>MVAQDLSDAALGGPIGMEGRHFIDKEGRVLLLRGVNVAGASKLPSVPHDVPTTYSHPEDVSFVDRPFPLSEAHVHCQRLKQWGLTLIRLLVTWEALSHQGPCPEYPIDQDYVAYLVQLLDIFHQHGLKCIINAHQDVWSRLCGGSGAPAWTFRAAGMDTRNLVAVGAALVPDAGGIPMACTPPKGKKEPTGPFNWPSGYQKMAPCTMNTLFWAGSVFAPHFRLLRDGYGRPRSKEDAVSIQDFLQDAYIAAYTQLVQALADCAALIGFEVMNEPHRGYINLHSFHQWNFMTDLHIGHYPSAIQGLALAQGYPQRVPFYVKSWPVPSRMSHLSYVDPKGHTAWLARAENTAFPSTRTTDGCIWREHGVWDWDEDKNKPVVLQAHYFDWDPRAGQEERRVEWYRDFYAPFIQKMEASLRHAMPSLLVLVEPIPNEFMPRWDGHAKPVAHTPKTSMPLPRPKRFVYAPHFYDLNVLFFKSYKGMSVNVQGLSRGMFLPFALYFGQRGLAKNYLRQISTLVRRGQEALGAVPTLMSEVGIPFDVNGSLHTMPGNYRTQTHLLDALIAAMEKNWVSFTLWNYNPSNTVAQGDLWNMEDFSIINLEAEAQDRANRHQTEAAYAGGRALDAIVRPYACKVAGLPMRTSWDRHSCRFQFSWRNKYEAEGSVQSRTTEIYVPDYVFRHRTPTIRVSDGTWHYEPADQTLVITHAHTQPGAIHTVYLSVPELERSFRFKGIMWATVLLVLLLALWMQPHRLT</sequence>
<keyword evidence="3" id="KW-0326">Glycosidase</keyword>